<reference evidence="7" key="1">
    <citation type="submission" date="2021-01" db="EMBL/GenBank/DDBJ databases">
        <title>Whole genome shotgun sequence of Actinocatenispora rupis NBRC 107355.</title>
        <authorList>
            <person name="Komaki H."/>
            <person name="Tamura T."/>
        </authorList>
    </citation>
    <scope>NUCLEOTIDE SEQUENCE</scope>
    <source>
        <strain evidence="7">NBRC 107355</strain>
    </source>
</reference>
<dbReference type="EMBL" id="BOMB01000025">
    <property type="protein sequence ID" value="GID13668.1"/>
    <property type="molecule type" value="Genomic_DNA"/>
</dbReference>
<dbReference type="GO" id="GO:0019290">
    <property type="term" value="P:siderophore biosynthetic process"/>
    <property type="evidence" value="ECO:0007669"/>
    <property type="project" value="InterPro"/>
</dbReference>
<dbReference type="Pfam" id="PF13523">
    <property type="entry name" value="Acetyltransf_8"/>
    <property type="match status" value="1"/>
</dbReference>
<dbReference type="AlphaFoldDB" id="A0A8J3JF06"/>
<evidence type="ECO:0000256" key="4">
    <source>
        <dbReference type="ARBA" id="ARBA00023251"/>
    </source>
</evidence>
<keyword evidence="8" id="KW-1185">Reference proteome</keyword>
<comment type="caution">
    <text evidence="7">The sequence shown here is derived from an EMBL/GenBank/DDBJ whole genome shotgun (WGS) entry which is preliminary data.</text>
</comment>
<dbReference type="InterPro" id="IPR016181">
    <property type="entry name" value="Acyl_CoA_acyltransferase"/>
</dbReference>
<dbReference type="PROSITE" id="PS51186">
    <property type="entry name" value="GNAT"/>
    <property type="match status" value="1"/>
</dbReference>
<accession>A0A8J3JF06</accession>
<dbReference type="GO" id="GO:0046677">
    <property type="term" value="P:response to antibiotic"/>
    <property type="evidence" value="ECO:0007669"/>
    <property type="project" value="UniProtKB-KW"/>
</dbReference>
<dbReference type="SMART" id="SM01006">
    <property type="entry name" value="AlcB"/>
    <property type="match status" value="1"/>
</dbReference>
<feature type="domain" description="N-acetyltransferase" evidence="6">
    <location>
        <begin position="17"/>
        <end position="181"/>
    </location>
</feature>
<dbReference type="Gene3D" id="3.40.630.30">
    <property type="match status" value="1"/>
</dbReference>
<evidence type="ECO:0000256" key="5">
    <source>
        <dbReference type="ARBA" id="ARBA00031122"/>
    </source>
</evidence>
<evidence type="ECO:0000313" key="8">
    <source>
        <dbReference type="Proteomes" id="UP000612808"/>
    </source>
</evidence>
<dbReference type="PANTHER" id="PTHR31438">
    <property type="entry name" value="LYSINE N-ACYLTRANSFERASE C17G9.06C-RELATED"/>
    <property type="match status" value="1"/>
</dbReference>
<comment type="pathway">
    <text evidence="2">Siderophore biosynthesis; mycobactin biosynthesis.</text>
</comment>
<dbReference type="SUPFAM" id="SSF55729">
    <property type="entry name" value="Acyl-CoA N-acyltransferases (Nat)"/>
    <property type="match status" value="1"/>
</dbReference>
<protein>
    <recommendedName>
        <fullName evidence="3">Lysine N-acyltransferase MbtK</fullName>
    </recommendedName>
    <alternativeName>
        <fullName evidence="5">Mycobactin synthase protein K</fullName>
    </alternativeName>
</protein>
<comment type="function">
    <text evidence="1">Acyltransferase required for the direct transfer of medium- to long-chain fatty acyl moieties from a carrier protein (MbtL) on to the epsilon-amino group of lysine residue in the mycobactin core.</text>
</comment>
<evidence type="ECO:0000259" key="6">
    <source>
        <dbReference type="PROSITE" id="PS51186"/>
    </source>
</evidence>
<proteinExistence type="predicted"/>
<dbReference type="UniPathway" id="UPA00011"/>
<organism evidence="7 8">
    <name type="scientific">Actinocatenispora rupis</name>
    <dbReference type="NCBI Taxonomy" id="519421"/>
    <lineage>
        <taxon>Bacteria</taxon>
        <taxon>Bacillati</taxon>
        <taxon>Actinomycetota</taxon>
        <taxon>Actinomycetes</taxon>
        <taxon>Micromonosporales</taxon>
        <taxon>Micromonosporaceae</taxon>
        <taxon>Actinocatenispora</taxon>
    </lineage>
</organism>
<sequence length="183" mass="19725">MTPLPDTVSAATDRGVLTLRSADPDGDLDLVHGWMHRAHVVPFWRQDWSVDRIHAYLADQYAGDVSRPYVGLLAGVPVSYWEIYRAVAEPVGATYPAESGDLGVHVLIADAATTGRGLGRLLLRAVRDALLDNGSGCDRVVAEPDVRNVASVRAFTAAGFRRHADITLPDKTAALMVAERDAP</sequence>
<keyword evidence="4" id="KW-0046">Antibiotic resistance</keyword>
<dbReference type="InterPro" id="IPR019432">
    <property type="entry name" value="Acyltransferase_MbtK/IucB-like"/>
</dbReference>
<evidence type="ECO:0000313" key="7">
    <source>
        <dbReference type="EMBL" id="GID13668.1"/>
    </source>
</evidence>
<dbReference type="RefSeq" id="WP_203660898.1">
    <property type="nucleotide sequence ID" value="NZ_BAAAZM010000015.1"/>
</dbReference>
<evidence type="ECO:0000256" key="3">
    <source>
        <dbReference type="ARBA" id="ARBA00020586"/>
    </source>
</evidence>
<dbReference type="Proteomes" id="UP000612808">
    <property type="component" value="Unassembled WGS sequence"/>
</dbReference>
<dbReference type="InterPro" id="IPR000182">
    <property type="entry name" value="GNAT_dom"/>
</dbReference>
<gene>
    <name evidence="7" type="ORF">Aru02nite_45570</name>
</gene>
<evidence type="ECO:0000256" key="2">
    <source>
        <dbReference type="ARBA" id="ARBA00005102"/>
    </source>
</evidence>
<dbReference type="PANTHER" id="PTHR31438:SF1">
    <property type="entry name" value="LYSINE N-ACYLTRANSFERASE C17G9.06C-RELATED"/>
    <property type="match status" value="1"/>
</dbReference>
<evidence type="ECO:0000256" key="1">
    <source>
        <dbReference type="ARBA" id="ARBA00003818"/>
    </source>
</evidence>
<name>A0A8J3JF06_9ACTN</name>
<dbReference type="GO" id="GO:0016410">
    <property type="term" value="F:N-acyltransferase activity"/>
    <property type="evidence" value="ECO:0007669"/>
    <property type="project" value="TreeGrafter"/>
</dbReference>